<name>A0A8X6IIX1_NEPPI</name>
<evidence type="ECO:0000256" key="4">
    <source>
        <dbReference type="ARBA" id="ARBA00023163"/>
    </source>
</evidence>
<protein>
    <submittedName>
        <fullName evidence="7">Mortality factor 4-like protein 1</fullName>
    </submittedName>
</protein>
<evidence type="ECO:0000313" key="8">
    <source>
        <dbReference type="Proteomes" id="UP000887013"/>
    </source>
</evidence>
<dbReference type="InterPro" id="IPR038217">
    <property type="entry name" value="MRG_C_sf"/>
</dbReference>
<dbReference type="InterPro" id="IPR008676">
    <property type="entry name" value="MRG"/>
</dbReference>
<dbReference type="GO" id="GO:0006325">
    <property type="term" value="P:chromatin organization"/>
    <property type="evidence" value="ECO:0007669"/>
    <property type="project" value="UniProtKB-KW"/>
</dbReference>
<keyword evidence="2" id="KW-0156">Chromatin regulator</keyword>
<keyword evidence="3" id="KW-0805">Transcription regulation</keyword>
<dbReference type="Gene3D" id="1.10.274.30">
    <property type="entry name" value="MRG domain"/>
    <property type="match status" value="1"/>
</dbReference>
<feature type="domain" description="Chromo" evidence="6">
    <location>
        <begin position="6"/>
        <end position="74"/>
    </location>
</feature>
<keyword evidence="5" id="KW-0539">Nucleus</keyword>
<dbReference type="SUPFAM" id="SSF54160">
    <property type="entry name" value="Chromo domain-like"/>
    <property type="match status" value="1"/>
</dbReference>
<dbReference type="PANTHER" id="PTHR10880:SF48">
    <property type="entry name" value="MORTALITY FACTOR 4 LIKE 2"/>
    <property type="match status" value="1"/>
</dbReference>
<dbReference type="PROSITE" id="PS51640">
    <property type="entry name" value="MRG"/>
    <property type="match status" value="1"/>
</dbReference>
<dbReference type="PANTHER" id="PTHR10880">
    <property type="entry name" value="MORTALITY FACTOR 4-LIKE PROTEIN"/>
    <property type="match status" value="1"/>
</dbReference>
<dbReference type="SMART" id="SM00298">
    <property type="entry name" value="CHROMO"/>
    <property type="match status" value="1"/>
</dbReference>
<evidence type="ECO:0000256" key="5">
    <source>
        <dbReference type="ARBA" id="ARBA00023242"/>
    </source>
</evidence>
<proteinExistence type="predicted"/>
<dbReference type="InterPro" id="IPR016197">
    <property type="entry name" value="Chromo-like_dom_sf"/>
</dbReference>
<dbReference type="AlphaFoldDB" id="A0A8X6IIX1"/>
<dbReference type="FunFam" id="2.30.30.140:FF:000024">
    <property type="entry name" value="Mortality factor 4-like protein 1"/>
    <property type="match status" value="1"/>
</dbReference>
<dbReference type="Gene3D" id="2.30.30.140">
    <property type="match status" value="1"/>
</dbReference>
<dbReference type="Pfam" id="PF22732">
    <property type="entry name" value="MSL3_chromo-like"/>
    <property type="match status" value="1"/>
</dbReference>
<dbReference type="InterPro" id="IPR053820">
    <property type="entry name" value="MSL3_chromo-like"/>
</dbReference>
<dbReference type="Proteomes" id="UP000887013">
    <property type="component" value="Unassembled WGS sequence"/>
</dbReference>
<evidence type="ECO:0000256" key="3">
    <source>
        <dbReference type="ARBA" id="ARBA00023015"/>
    </source>
</evidence>
<dbReference type="InterPro" id="IPR026541">
    <property type="entry name" value="MRG_dom"/>
</dbReference>
<dbReference type="CDD" id="cd18983">
    <property type="entry name" value="CBD_MSL3_like"/>
    <property type="match status" value="1"/>
</dbReference>
<gene>
    <name evidence="7" type="primary">Morf4l1</name>
    <name evidence="7" type="ORF">NPIL_482231</name>
</gene>
<reference evidence="7" key="1">
    <citation type="submission" date="2020-08" db="EMBL/GenBank/DDBJ databases">
        <title>Multicomponent nature underlies the extraordinary mechanical properties of spider dragline silk.</title>
        <authorList>
            <person name="Kono N."/>
            <person name="Nakamura H."/>
            <person name="Mori M."/>
            <person name="Yoshida Y."/>
            <person name="Ohtoshi R."/>
            <person name="Malay A.D."/>
            <person name="Moran D.A.P."/>
            <person name="Tomita M."/>
            <person name="Numata K."/>
            <person name="Arakawa K."/>
        </authorList>
    </citation>
    <scope>NUCLEOTIDE SEQUENCE</scope>
</reference>
<dbReference type="Pfam" id="PF05712">
    <property type="entry name" value="MRG"/>
    <property type="match status" value="1"/>
</dbReference>
<dbReference type="PIRSF" id="PIRSF038133">
    <property type="entry name" value="HAT_Nua4_EAF3/MRG15"/>
    <property type="match status" value="1"/>
</dbReference>
<sequence length="319" mass="37406">MAPKPRYTEGEKVLCFHGPLLYEAKCLRAQFKEKHMKYFIHYSGWNKNWDEWVPESRVLKYNEANLQKQKELEKTLKKCKKSKTIKMIVKKDPEKEVTPLATIDKTPKQKLEKKPSTLPLSEITVEQLEFKRNKPKVELGFAEDVETEKEIKITIPPELQCWLIDDWDLITHQKKILQLPARITVDHIIANYVREKVSVKGLSLTKEIAIVQITNRIRDCFNVLLGKMLLYKFERPQYAEMLAEYPDLKMCQIYGATHLLRMFTKLGDMLTPISTPGRVMSTLVEHIEDFVRFMAANTYIFVWDDYVVASPVYHRRAIG</sequence>
<dbReference type="EMBL" id="BMAW01045022">
    <property type="protein sequence ID" value="GFS47659.1"/>
    <property type="molecule type" value="Genomic_DNA"/>
</dbReference>
<dbReference type="GO" id="GO:0005634">
    <property type="term" value="C:nucleus"/>
    <property type="evidence" value="ECO:0007669"/>
    <property type="project" value="UniProtKB-SubCell"/>
</dbReference>
<evidence type="ECO:0000313" key="7">
    <source>
        <dbReference type="EMBL" id="GFS47659.1"/>
    </source>
</evidence>
<dbReference type="GO" id="GO:0006355">
    <property type="term" value="P:regulation of DNA-templated transcription"/>
    <property type="evidence" value="ECO:0007669"/>
    <property type="project" value="InterPro"/>
</dbReference>
<evidence type="ECO:0000256" key="1">
    <source>
        <dbReference type="ARBA" id="ARBA00004123"/>
    </source>
</evidence>
<accession>A0A8X6IIX1</accession>
<evidence type="ECO:0000259" key="6">
    <source>
        <dbReference type="SMART" id="SM00298"/>
    </source>
</evidence>
<comment type="subcellular location">
    <subcellularLocation>
        <location evidence="1">Nucleus</location>
    </subcellularLocation>
</comment>
<organism evidence="7 8">
    <name type="scientific">Nephila pilipes</name>
    <name type="common">Giant wood spider</name>
    <name type="synonym">Nephila maculata</name>
    <dbReference type="NCBI Taxonomy" id="299642"/>
    <lineage>
        <taxon>Eukaryota</taxon>
        <taxon>Metazoa</taxon>
        <taxon>Ecdysozoa</taxon>
        <taxon>Arthropoda</taxon>
        <taxon>Chelicerata</taxon>
        <taxon>Arachnida</taxon>
        <taxon>Araneae</taxon>
        <taxon>Araneomorphae</taxon>
        <taxon>Entelegynae</taxon>
        <taxon>Araneoidea</taxon>
        <taxon>Nephilidae</taxon>
        <taxon>Nephila</taxon>
    </lineage>
</organism>
<dbReference type="InterPro" id="IPR000953">
    <property type="entry name" value="Chromo/chromo_shadow_dom"/>
</dbReference>
<keyword evidence="8" id="KW-1185">Reference proteome</keyword>
<keyword evidence="4" id="KW-0804">Transcription</keyword>
<dbReference type="OrthoDB" id="124855at2759"/>
<evidence type="ECO:0000256" key="2">
    <source>
        <dbReference type="ARBA" id="ARBA00022853"/>
    </source>
</evidence>
<comment type="caution">
    <text evidence="7">The sequence shown here is derived from an EMBL/GenBank/DDBJ whole genome shotgun (WGS) entry which is preliminary data.</text>
</comment>
<dbReference type="GO" id="GO:0035267">
    <property type="term" value="C:NuA4 histone acetyltransferase complex"/>
    <property type="evidence" value="ECO:0007669"/>
    <property type="project" value="TreeGrafter"/>
</dbReference>